<dbReference type="KEGG" id="meso:BSQ44_03810"/>
<dbReference type="RefSeq" id="WP_072602021.1">
    <property type="nucleotide sequence ID" value="NZ_CP018171.1"/>
</dbReference>
<evidence type="ECO:0000313" key="1">
    <source>
        <dbReference type="EMBL" id="APH70609.1"/>
    </source>
</evidence>
<organism evidence="1 2">
    <name type="scientific">Aquibium oceanicum</name>
    <dbReference type="NCBI Taxonomy" id="1670800"/>
    <lineage>
        <taxon>Bacteria</taxon>
        <taxon>Pseudomonadati</taxon>
        <taxon>Pseudomonadota</taxon>
        <taxon>Alphaproteobacteria</taxon>
        <taxon>Hyphomicrobiales</taxon>
        <taxon>Phyllobacteriaceae</taxon>
        <taxon>Aquibium</taxon>
    </lineage>
</organism>
<keyword evidence="2" id="KW-1185">Reference proteome</keyword>
<dbReference type="STRING" id="1670800.BSQ44_03810"/>
<evidence type="ECO:0000313" key="2">
    <source>
        <dbReference type="Proteomes" id="UP000182840"/>
    </source>
</evidence>
<reference evidence="2" key="1">
    <citation type="submission" date="2016-11" db="EMBL/GenBank/DDBJ databases">
        <title>Mesorhizobium oceanicum sp. nov., isolated from deep seawater in South China Sea.</title>
        <authorList>
            <person name="Fu G.-Y."/>
        </authorList>
    </citation>
    <scope>NUCLEOTIDE SEQUENCE [LARGE SCALE GENOMIC DNA]</scope>
    <source>
        <strain evidence="2">B7</strain>
    </source>
</reference>
<accession>A0A1L3SMH4</accession>
<gene>
    <name evidence="1" type="ORF">BSQ44_03810</name>
</gene>
<dbReference type="EMBL" id="CP018171">
    <property type="protein sequence ID" value="APH70609.1"/>
    <property type="molecule type" value="Genomic_DNA"/>
</dbReference>
<dbReference type="AlphaFoldDB" id="A0A1L3SMH4"/>
<sequence length="113" mass="12719">MNVIASRFPAVRKPLTEIDLCGWVGQAAPGDILEYHRGFLALDTMPQGTRLAERERAELARVARRAWWAAERGLIHLVQRRHRSDDYSYLAIARPKPKQASVSLSTLLLAEVA</sequence>
<name>A0A1L3SMH4_9HYPH</name>
<proteinExistence type="predicted"/>
<dbReference type="OrthoDB" id="7272004at2"/>
<dbReference type="Proteomes" id="UP000182840">
    <property type="component" value="Chromosome"/>
</dbReference>
<protein>
    <submittedName>
        <fullName evidence="1">Uncharacterized protein</fullName>
    </submittedName>
</protein>